<dbReference type="AlphaFoldDB" id="A0A0E0IRE1"/>
<feature type="compositionally biased region" description="Low complexity" evidence="1">
    <location>
        <begin position="322"/>
        <end position="332"/>
    </location>
</feature>
<accession>A0A0E0IRE1</accession>
<reference evidence="2" key="2">
    <citation type="submission" date="2018-04" db="EMBL/GenBank/DDBJ databases">
        <title>OnivRS2 (Oryza nivara Reference Sequence Version 2).</title>
        <authorList>
            <person name="Zhang J."/>
            <person name="Kudrna D."/>
            <person name="Lee S."/>
            <person name="Talag J."/>
            <person name="Rajasekar S."/>
            <person name="Welchert J."/>
            <person name="Hsing Y.-I."/>
            <person name="Wing R.A."/>
        </authorList>
    </citation>
    <scope>NUCLEOTIDE SEQUENCE [LARGE SCALE GENOMIC DNA]</scope>
</reference>
<feature type="compositionally biased region" description="Basic residues" evidence="1">
    <location>
        <begin position="334"/>
        <end position="345"/>
    </location>
</feature>
<dbReference type="EnsemblPlants" id="ONIVA10G07600.1">
    <property type="protein sequence ID" value="ONIVA10G07600.1"/>
    <property type="gene ID" value="ONIVA10G07600"/>
</dbReference>
<dbReference type="Proteomes" id="UP000006591">
    <property type="component" value="Chromosome 10"/>
</dbReference>
<proteinExistence type="predicted"/>
<dbReference type="Gramene" id="ONIVA10G07600.1">
    <property type="protein sequence ID" value="ONIVA10G07600.1"/>
    <property type="gene ID" value="ONIVA10G07600"/>
</dbReference>
<organism evidence="2">
    <name type="scientific">Oryza nivara</name>
    <name type="common">Indian wild rice</name>
    <name type="synonym">Oryza sativa f. spontanea</name>
    <dbReference type="NCBI Taxonomy" id="4536"/>
    <lineage>
        <taxon>Eukaryota</taxon>
        <taxon>Viridiplantae</taxon>
        <taxon>Streptophyta</taxon>
        <taxon>Embryophyta</taxon>
        <taxon>Tracheophyta</taxon>
        <taxon>Spermatophyta</taxon>
        <taxon>Magnoliopsida</taxon>
        <taxon>Liliopsida</taxon>
        <taxon>Poales</taxon>
        <taxon>Poaceae</taxon>
        <taxon>BOP clade</taxon>
        <taxon>Oryzoideae</taxon>
        <taxon>Oryzeae</taxon>
        <taxon>Oryzinae</taxon>
        <taxon>Oryza</taxon>
    </lineage>
</organism>
<keyword evidence="3" id="KW-1185">Reference proteome</keyword>
<feature type="region of interest" description="Disordered" evidence="1">
    <location>
        <begin position="322"/>
        <end position="347"/>
    </location>
</feature>
<dbReference type="HOGENOM" id="CLU_748814_0_0_1"/>
<protein>
    <submittedName>
        <fullName evidence="2">Uncharacterized protein</fullName>
    </submittedName>
</protein>
<evidence type="ECO:0000313" key="2">
    <source>
        <dbReference type="EnsemblPlants" id="ONIVA10G07600.1"/>
    </source>
</evidence>
<sequence>MTPSPPPNVSSSSPSFFRSRLILARPFALISPRFLQPISGNTDLATGALERGHTVVNTQPRVRAAVPVASRRIRLSCCATSFASPSSPKHPKNPSEPREIDHRLLQLRSSASVIDFHSTVVATLGGVLHPACDVIDMHAIERAVHRRDARVHAWRPERFRLQPPPASVQSPLAGEKLRNGISMSCSTFYLLTSSPLEPAFAAGELEIELSHGCRCFLLEWRRIAWDPPVIRLKTNRTIRADHERNADKKKNAKKKEAHLTSALRPPPSPRGHATHPTPPPPRIRVWPPSPPLHAARSRGPRCRRYYAPAASCRLLVRARRFPTPSTSSQSPPVRNRRGTSARAVHRASAPLRAEALQSYQGYFSMKKQSANNIGSKHRLKMRMLI</sequence>
<feature type="compositionally biased region" description="Pro residues" evidence="1">
    <location>
        <begin position="276"/>
        <end position="291"/>
    </location>
</feature>
<evidence type="ECO:0000256" key="1">
    <source>
        <dbReference type="SAM" id="MobiDB-lite"/>
    </source>
</evidence>
<name>A0A0E0IRE1_ORYNI</name>
<evidence type="ECO:0000313" key="3">
    <source>
        <dbReference type="Proteomes" id="UP000006591"/>
    </source>
</evidence>
<reference evidence="2" key="1">
    <citation type="submission" date="2015-04" db="UniProtKB">
        <authorList>
            <consortium name="EnsemblPlants"/>
        </authorList>
    </citation>
    <scope>IDENTIFICATION</scope>
    <source>
        <strain evidence="2">SL10</strain>
    </source>
</reference>
<feature type="region of interest" description="Disordered" evidence="1">
    <location>
        <begin position="241"/>
        <end position="297"/>
    </location>
</feature>